<evidence type="ECO:0000256" key="14">
    <source>
        <dbReference type="ARBA" id="ARBA00023170"/>
    </source>
</evidence>
<evidence type="ECO:0000256" key="9">
    <source>
        <dbReference type="ARBA" id="ARBA00022741"/>
    </source>
</evidence>
<comment type="caution">
    <text evidence="20">The sequence shown here is derived from an EMBL/GenBank/DDBJ whole genome shotgun (WGS) entry which is preliminary data.</text>
</comment>
<evidence type="ECO:0000256" key="17">
    <source>
        <dbReference type="SAM" id="Phobius"/>
    </source>
</evidence>
<accession>A0A8T0XC22</accession>
<evidence type="ECO:0000313" key="21">
    <source>
        <dbReference type="Proteomes" id="UP000823388"/>
    </source>
</evidence>
<feature type="chain" id="PRO_5035947028" description="Protein kinase domain-containing protein" evidence="18">
    <location>
        <begin position="23"/>
        <end position="1040"/>
    </location>
</feature>
<dbReference type="PROSITE" id="PS00107">
    <property type="entry name" value="PROTEIN_KINASE_ATP"/>
    <property type="match status" value="1"/>
</dbReference>
<dbReference type="InterPro" id="IPR000719">
    <property type="entry name" value="Prot_kinase_dom"/>
</dbReference>
<dbReference type="SMART" id="SM00220">
    <property type="entry name" value="S_TKc"/>
    <property type="match status" value="1"/>
</dbReference>
<dbReference type="FunFam" id="3.80.10.10:FF:000297">
    <property type="entry name" value="Leucine-rich repeat receptor-like protein kinase PXL1"/>
    <property type="match status" value="1"/>
</dbReference>
<keyword evidence="14" id="KW-0675">Receptor</keyword>
<dbReference type="Gene3D" id="1.10.510.10">
    <property type="entry name" value="Transferase(Phosphotransferase) domain 1"/>
    <property type="match status" value="1"/>
</dbReference>
<feature type="region of interest" description="Disordered" evidence="16">
    <location>
        <begin position="998"/>
        <end position="1040"/>
    </location>
</feature>
<reference evidence="20" key="1">
    <citation type="submission" date="2020-05" db="EMBL/GenBank/DDBJ databases">
        <title>WGS assembly of Panicum virgatum.</title>
        <authorList>
            <person name="Lovell J.T."/>
            <person name="Jenkins J."/>
            <person name="Shu S."/>
            <person name="Juenger T.E."/>
            <person name="Schmutz J."/>
        </authorList>
    </citation>
    <scope>NUCLEOTIDE SEQUENCE</scope>
    <source>
        <strain evidence="20">AP13</strain>
    </source>
</reference>
<evidence type="ECO:0000256" key="7">
    <source>
        <dbReference type="ARBA" id="ARBA00022729"/>
    </source>
</evidence>
<proteinExistence type="inferred from homology"/>
<keyword evidence="7 18" id="KW-0732">Signal</keyword>
<dbReference type="Proteomes" id="UP000823388">
    <property type="component" value="Chromosome 1K"/>
</dbReference>
<dbReference type="Pfam" id="PF08263">
    <property type="entry name" value="LRRNT_2"/>
    <property type="match status" value="1"/>
</dbReference>
<evidence type="ECO:0000256" key="12">
    <source>
        <dbReference type="ARBA" id="ARBA00022989"/>
    </source>
</evidence>
<dbReference type="GO" id="GO:0005886">
    <property type="term" value="C:plasma membrane"/>
    <property type="evidence" value="ECO:0007669"/>
    <property type="project" value="UniProtKB-SubCell"/>
</dbReference>
<evidence type="ECO:0000256" key="8">
    <source>
        <dbReference type="ARBA" id="ARBA00022737"/>
    </source>
</evidence>
<dbReference type="PROSITE" id="PS00108">
    <property type="entry name" value="PROTEIN_KINASE_ST"/>
    <property type="match status" value="1"/>
</dbReference>
<dbReference type="InterPro" id="IPR013210">
    <property type="entry name" value="LRR_N_plant-typ"/>
</dbReference>
<evidence type="ECO:0000256" key="16">
    <source>
        <dbReference type="SAM" id="MobiDB-lite"/>
    </source>
</evidence>
<keyword evidence="8" id="KW-0677">Repeat</keyword>
<evidence type="ECO:0000256" key="3">
    <source>
        <dbReference type="ARBA" id="ARBA00022475"/>
    </source>
</evidence>
<evidence type="ECO:0000256" key="2">
    <source>
        <dbReference type="ARBA" id="ARBA00008684"/>
    </source>
</evidence>
<dbReference type="EMBL" id="CM029037">
    <property type="protein sequence ID" value="KAG2655416.1"/>
    <property type="molecule type" value="Genomic_DNA"/>
</dbReference>
<dbReference type="AlphaFoldDB" id="A0A8T0XC22"/>
<dbReference type="SUPFAM" id="SSF52047">
    <property type="entry name" value="RNI-like"/>
    <property type="match status" value="2"/>
</dbReference>
<name>A0A8T0XC22_PANVG</name>
<dbReference type="InterPro" id="IPR011009">
    <property type="entry name" value="Kinase-like_dom_sf"/>
</dbReference>
<evidence type="ECO:0000256" key="5">
    <source>
        <dbReference type="ARBA" id="ARBA00022679"/>
    </source>
</evidence>
<evidence type="ECO:0000256" key="13">
    <source>
        <dbReference type="ARBA" id="ARBA00023136"/>
    </source>
</evidence>
<evidence type="ECO:0000259" key="19">
    <source>
        <dbReference type="PROSITE" id="PS50011"/>
    </source>
</evidence>
<feature type="transmembrane region" description="Helical" evidence="17">
    <location>
        <begin position="644"/>
        <end position="663"/>
    </location>
</feature>
<dbReference type="InterPro" id="IPR003591">
    <property type="entry name" value="Leu-rich_rpt_typical-subtyp"/>
</dbReference>
<dbReference type="Gene3D" id="3.80.10.10">
    <property type="entry name" value="Ribonuclease Inhibitor"/>
    <property type="match status" value="4"/>
</dbReference>
<dbReference type="FunFam" id="3.80.10.10:FF:000410">
    <property type="entry name" value="Leucine-rich repeat receptor-like protein kinase PXL1"/>
    <property type="match status" value="1"/>
</dbReference>
<dbReference type="Pfam" id="PF00069">
    <property type="entry name" value="Pkinase"/>
    <property type="match status" value="1"/>
</dbReference>
<keyword evidence="9 15" id="KW-0547">Nucleotide-binding</keyword>
<evidence type="ECO:0000256" key="11">
    <source>
        <dbReference type="ARBA" id="ARBA00022840"/>
    </source>
</evidence>
<dbReference type="FunFam" id="3.80.10.10:FF:000412">
    <property type="entry name" value="Leucine-rich repeat receptor-like protein kinase PXL1"/>
    <property type="match status" value="1"/>
</dbReference>
<evidence type="ECO:0000256" key="10">
    <source>
        <dbReference type="ARBA" id="ARBA00022777"/>
    </source>
</evidence>
<keyword evidence="21" id="KW-1185">Reference proteome</keyword>
<dbReference type="SUPFAM" id="SSF56112">
    <property type="entry name" value="Protein kinase-like (PK-like)"/>
    <property type="match status" value="1"/>
</dbReference>
<keyword evidence="12 17" id="KW-1133">Transmembrane helix</keyword>
<evidence type="ECO:0000256" key="18">
    <source>
        <dbReference type="SAM" id="SignalP"/>
    </source>
</evidence>
<dbReference type="GO" id="GO:0004674">
    <property type="term" value="F:protein serine/threonine kinase activity"/>
    <property type="evidence" value="ECO:0007669"/>
    <property type="project" value="UniProtKB-EC"/>
</dbReference>
<dbReference type="FunFam" id="3.30.200.20:FF:000730">
    <property type="entry name" value="Putative leucine-rich repeat receptor-like protein kinase family protein"/>
    <property type="match status" value="1"/>
</dbReference>
<keyword evidence="3" id="KW-1003">Cell membrane</keyword>
<evidence type="ECO:0000256" key="4">
    <source>
        <dbReference type="ARBA" id="ARBA00022614"/>
    </source>
</evidence>
<comment type="similarity">
    <text evidence="2">Belongs to the protein kinase superfamily. Ser/Thr protein kinase family.</text>
</comment>
<sequence length="1040" mass="109691">MEARAPVLVLALAVTVLPLILATGVGAAGGDERAALLALKAGFVDSLGALADWKDGGRASSSHCSWTGVGCNAAGLVDRLDLSGKNLSGKVTDDVLRLPSLTVLNLSSNAFAVALPKSLAALSNLQVLDVSQNSFEGAFPAGLGSCADLVTVNASGNNFVGALPADLANATSLETIDLRGSFFGGDIPAAYRSLTKLRFLGLSGNNITGKIPPELGELESLESLIIGYNALEGGIPPELGNLANLQYLDLAVGSLDGPIPAELGRFPALTSLYLYKNNLQGKIPPELGNISTLVFLDLSDNLLTGPIPDELSQLSHLRLLNLMCNHLDGAVPATLGDMLSLEVLELWNNSLTGQLPASLGKSSPLQWVDVSSNSFTGPVPAGICDGKALAKLIMFNNGFTGGIPAGLASCASLVRVRMQSNRLTGAIPLGFGKLPSLQRLELAGNDLTGEIPGDLASSTSLSFIDLSRNHLQYSLPSSLFTIPTLQSFLASDNIISGQLPDEFQDCPALAALDLSNNRLAGTIPSSLASCQRLVKINLRHNRLTGGIPKALAMMPAMAILDLSSNSLTGGIPENFGSSPALETLNLAYNNLTGPVPGNGVLRSINPDELAGNAGLCGGVLPPCYWSRDTGLAARPRGSARLKRIAVGWLVGMVAVAAAFAALLGGRYAYRRWYVDGAGCCDDESLGAESGAWPWRLTAFQRLGFTSADVLACVKEANVVGMGATGVVYRAELPRARAVIAVKKLWRPAPVDAGDAAAAASELTADVLKEVGLLGRLRHRNIVRLLGYLHNDTDAMMLYEFMPNGSLWEALHGPAEKRAALADWVSRYDVAAGVAQGLAYLHHDCHPPVIHRDIKSNNILLDANMAARIADFGLARALARTNESVSVVAGSYGYIAPEYGYTLKVDQKSDIYSYGVVLMELITGRRAVEAEFGEGQDIVGWVRDKIRSNTVEEHLDAHVGGRCAHVREEMLLVLRIAVLCTARAPRDRPSMRDVITMLGEAKPRRKSGGGKDGKQDAAPAAVVVDKDRPVFSTTPDDSDYA</sequence>
<dbReference type="Gene3D" id="3.30.200.20">
    <property type="entry name" value="Phosphorylase Kinase, domain 1"/>
    <property type="match status" value="1"/>
</dbReference>
<dbReference type="PANTHER" id="PTHR48053">
    <property type="entry name" value="LEUCINE RICH REPEAT FAMILY PROTEIN, EXPRESSED"/>
    <property type="match status" value="1"/>
</dbReference>
<dbReference type="OrthoDB" id="676979at2759"/>
<gene>
    <name evidence="20" type="ORF">PVAP13_1KG010200</name>
</gene>
<evidence type="ECO:0000256" key="6">
    <source>
        <dbReference type="ARBA" id="ARBA00022692"/>
    </source>
</evidence>
<keyword evidence="4" id="KW-0433">Leucine-rich repeat</keyword>
<keyword evidence="6 17" id="KW-0812">Transmembrane</keyword>
<dbReference type="InterPro" id="IPR032675">
    <property type="entry name" value="LRR_dom_sf"/>
</dbReference>
<keyword evidence="5" id="KW-0808">Transferase</keyword>
<protein>
    <recommendedName>
        <fullName evidence="19">Protein kinase domain-containing protein</fullName>
    </recommendedName>
</protein>
<organism evidence="20 21">
    <name type="scientific">Panicum virgatum</name>
    <name type="common">Blackwell switchgrass</name>
    <dbReference type="NCBI Taxonomy" id="38727"/>
    <lineage>
        <taxon>Eukaryota</taxon>
        <taxon>Viridiplantae</taxon>
        <taxon>Streptophyta</taxon>
        <taxon>Embryophyta</taxon>
        <taxon>Tracheophyta</taxon>
        <taxon>Spermatophyta</taxon>
        <taxon>Magnoliopsida</taxon>
        <taxon>Liliopsida</taxon>
        <taxon>Poales</taxon>
        <taxon>Poaceae</taxon>
        <taxon>PACMAD clade</taxon>
        <taxon>Panicoideae</taxon>
        <taxon>Panicodae</taxon>
        <taxon>Paniceae</taxon>
        <taxon>Panicinae</taxon>
        <taxon>Panicum</taxon>
        <taxon>Panicum sect. Hiantes</taxon>
    </lineage>
</organism>
<dbReference type="Pfam" id="PF00560">
    <property type="entry name" value="LRR_1"/>
    <property type="match status" value="6"/>
</dbReference>
<evidence type="ECO:0000313" key="20">
    <source>
        <dbReference type="EMBL" id="KAG2655416.1"/>
    </source>
</evidence>
<dbReference type="InterPro" id="IPR001611">
    <property type="entry name" value="Leu-rich_rpt"/>
</dbReference>
<dbReference type="Pfam" id="PF13855">
    <property type="entry name" value="LRR_8"/>
    <property type="match status" value="3"/>
</dbReference>
<dbReference type="InterPro" id="IPR008271">
    <property type="entry name" value="Ser/Thr_kinase_AS"/>
</dbReference>
<evidence type="ECO:0000256" key="1">
    <source>
        <dbReference type="ARBA" id="ARBA00004162"/>
    </source>
</evidence>
<dbReference type="GO" id="GO:0005524">
    <property type="term" value="F:ATP binding"/>
    <property type="evidence" value="ECO:0007669"/>
    <property type="project" value="UniProtKB-UniRule"/>
</dbReference>
<comment type="subcellular location">
    <subcellularLocation>
        <location evidence="1">Cell membrane</location>
        <topology evidence="1">Single-pass membrane protein</topology>
    </subcellularLocation>
</comment>
<dbReference type="FunFam" id="1.10.510.10:FF:000400">
    <property type="entry name" value="MDIS1-interacting receptor like kinase 1"/>
    <property type="match status" value="1"/>
</dbReference>
<keyword evidence="10" id="KW-0418">Kinase</keyword>
<feature type="domain" description="Protein kinase" evidence="19">
    <location>
        <begin position="713"/>
        <end position="1004"/>
    </location>
</feature>
<feature type="signal peptide" evidence="18">
    <location>
        <begin position="1"/>
        <end position="22"/>
    </location>
</feature>
<keyword evidence="11 15" id="KW-0067">ATP-binding</keyword>
<keyword evidence="13 17" id="KW-0472">Membrane</keyword>
<dbReference type="PANTHER" id="PTHR48053:SF131">
    <property type="entry name" value="LEUCINE-RICH REPEAT RECEPTOR-LIKE SERINE_THREONINE-PROTEIN KINASE BAM2"/>
    <property type="match status" value="1"/>
</dbReference>
<dbReference type="PROSITE" id="PS50011">
    <property type="entry name" value="PROTEIN_KINASE_DOM"/>
    <property type="match status" value="1"/>
</dbReference>
<dbReference type="InterPro" id="IPR051716">
    <property type="entry name" value="Plant_RL_S/T_kinase"/>
</dbReference>
<dbReference type="InterPro" id="IPR017441">
    <property type="entry name" value="Protein_kinase_ATP_BS"/>
</dbReference>
<dbReference type="SMART" id="SM00369">
    <property type="entry name" value="LRR_TYP"/>
    <property type="match status" value="9"/>
</dbReference>
<evidence type="ECO:0000256" key="15">
    <source>
        <dbReference type="PROSITE-ProRule" id="PRU10141"/>
    </source>
</evidence>
<feature type="binding site" evidence="15">
    <location>
        <position position="743"/>
    </location>
    <ligand>
        <name>ATP</name>
        <dbReference type="ChEBI" id="CHEBI:30616"/>
    </ligand>
</feature>